<dbReference type="RefSeq" id="XP_040729325.1">
    <property type="nucleotide sequence ID" value="XM_040880979.1"/>
</dbReference>
<sequence>MSQDTGLFSIKRPRETLASVQNFSALPQPSSALKRTSMIGSHQNPPYTSQHSRSTSLFNSHGRPHQPNFQRSSSGASFGPEAGLSTVRRSVSNNLFQNTAVGRLSYAPNSFPTNSASQQNLQRRSSVFSRPSMAGGPMAHQSFFTQGPVPAGAPKDPRPLRDRSFQARIGQELLEYLTHNNFELEMKHSLGQNSLKSPTQKDFTNIFQWLYRRIDPSYKFQKSIEAEVPPILKQLRYPYEKNITKSQIAAVGGQNWSTFLGMLHWMMQLAQMLDHYSVGEYDEACAAAGVDISGDRIIFRFLTGAYHDWLQGGEDEDDDVAEKRLVPHVEAMAAEFEQSNEKYVRELEVLEAENRALRDQLEDLEKNAPDMAKLDKDFRILEDDKRKFEDYNSNVQGKIDKYKSRIQFLEEELKKTEDELQTAEEERGSLQASVDSQGITIQDIDRMNTERERLQRSLEDTVGRLEEAHARVMEKETEANQKLEDLEQVVKAYNTLGYQNSLIPESAINANGEDYEIRLNVNEASFSSSQMGVSQDQGSPEGYRLLADANNGYQPVHLVKLDLRGVVRANLISLRKEINERRKKVAEKDMADRDLLNDIKEAMDEKRSEIEALEHRRRAAEEEFERTKEITTTQKVQSDAQIEKMEKELAKMRASLIESVQLMEQREMNTDVEYEQLTLRANQLREELHTGVESMLNDIIRFKVHVQKGLEDYESFVVEEVEQELGGEMQSMEDTELAEAHAAYDFSSYENWFSYLENPSASLLNALGFRVMKLCLRAYRPFQLGCRCHINRCDGINSIAASGRRTGRPFRIPEIPSSRTFATIGENRKTTSRPSRSFRQVSVENPQKRPEPSVQDDQSPAAWIQQLEPYIPLDLRDGTTSDNLTTNSTENNEHFSSDGEKISAILSRARRLHRLDLLAYLGFTLQRWPAVYALITTMLDAADKLQMIGHSFEGTPSNLQWELLDDDQIVTGISNNSAAYVSMEALTDEPRYLLARMAIMGQIWQSLGFIVLTAANKTSQESELAMSYVYRTLAHLHQSGNISDAIYKFTNRTDNGDTFRPPGMHLLSTHIMNVLSDAAWLDHEAEATRKAKAAGEDSPFRPFKMGIRHLGSQIWLEFILWACIEQGHIMEGLWILKHLRGSNYAAAWKVASWSPLLENPELIKNTKIDIHDFWPHPDIPRTPDELQNKSGFFHGLGRFTISAEVFNALTTQAASYVQINHESDNNAKDLIELLASVMEIKQSYSDKEIGNQNASGYHIIPVLESQILNPKLHPEQLDHLLHALPPPIPPWNDAVPTDRQGLSAFAEQNLYETSSLYTGLLQQNLRLYAHHQQIENAMRIFDTLLEIIDSSKLDRIQDFWSKGQDNEGVSEISYKDESLPQTSIAIDQSPIPTLPNGALGDLLDLVRISKAYAFGKWLLFSKDADGPIITFSSYGDQSLAPSILRFAAAIDNQELGDLVIQQIREPISRNTYNAVANFYIAFGQWEEAEGIFKLLIEYRKKAWGETTLATLASTILRLEQRVWEEPWDEQLQTSLLQAQTMLRKFLWGRYNPTKVYNESVNLYYKQTIYRWHCLLSSVPGAVARVANDVKPVYTNPLGRDKFSFIPSPAFNILLSAVVETRGSQVGMGLWEKWCIDIERSHAARLAVDEKYRLQMSADPANTENLDIEYDWPWHYERQRKAVNPNLNTLRIISRAAVMELKQSQEVAPDRKNMTPSQQQFRDQVYHVLDFCVDRYQRFNRDKDEIGRETGGHLRRIRMWQSRKRRNIVRWVYGDLGEDDTGGVEELLAKTGNEEKDGVY</sequence>
<comment type="function">
    <text evidence="1">Acts as a component of the essential kinetochore-associated NDC80 complex, which is required for chromosome segregation and spindle checkpoint activity.</text>
</comment>
<dbReference type="GO" id="GO:0051315">
    <property type="term" value="P:attachment of mitotic spindle microtubules to kinetochore"/>
    <property type="evidence" value="ECO:0007669"/>
    <property type="project" value="InterPro"/>
</dbReference>
<proteinExistence type="inferred from homology"/>
<feature type="region of interest" description="Disordered" evidence="16">
    <location>
        <begin position="39"/>
        <end position="82"/>
    </location>
</feature>
<feature type="region of interest" description="Disordered" evidence="16">
    <location>
        <begin position="825"/>
        <end position="860"/>
    </location>
</feature>
<evidence type="ECO:0000256" key="16">
    <source>
        <dbReference type="SAM" id="MobiDB-lite"/>
    </source>
</evidence>
<feature type="compositionally biased region" description="Polar residues" evidence="16">
    <location>
        <begin position="39"/>
        <end position="59"/>
    </location>
</feature>
<dbReference type="EMBL" id="MIKG01000001">
    <property type="protein sequence ID" value="RAO64808.1"/>
    <property type="molecule type" value="Genomic_DNA"/>
</dbReference>
<evidence type="ECO:0000256" key="10">
    <source>
        <dbReference type="ARBA" id="ARBA00023054"/>
    </source>
</evidence>
<evidence type="ECO:0000256" key="4">
    <source>
        <dbReference type="ARBA" id="ARBA00007050"/>
    </source>
</evidence>
<evidence type="ECO:0000256" key="8">
    <source>
        <dbReference type="ARBA" id="ARBA00022776"/>
    </source>
</evidence>
<evidence type="ECO:0000256" key="7">
    <source>
        <dbReference type="ARBA" id="ARBA00022618"/>
    </source>
</evidence>
<keyword evidence="11" id="KW-0539">Nucleus</keyword>
<feature type="region of interest" description="Disordered" evidence="16">
    <location>
        <begin position="111"/>
        <end position="157"/>
    </location>
</feature>
<keyword evidence="6" id="KW-0158">Chromosome</keyword>
<feature type="domain" description="Kinetochore protein NDC80 loop region" evidence="18">
    <location>
        <begin position="459"/>
        <end position="526"/>
    </location>
</feature>
<feature type="coiled-coil region" evidence="15">
    <location>
        <begin position="333"/>
        <end position="496"/>
    </location>
</feature>
<keyword evidence="7" id="KW-0132">Cell division</keyword>
<dbReference type="OrthoDB" id="7459479at2759"/>
<dbReference type="STRING" id="1196081.A0A364KMM6"/>
<feature type="domain" description="Kinetochore protein Ndc80 CH" evidence="17">
    <location>
        <begin position="122"/>
        <end position="276"/>
    </location>
</feature>
<dbReference type="Pfam" id="PF03801">
    <property type="entry name" value="Ndc80_HEC"/>
    <property type="match status" value="1"/>
</dbReference>
<dbReference type="Gene3D" id="1.10.287.1490">
    <property type="match status" value="1"/>
</dbReference>
<feature type="compositionally biased region" description="Polar residues" evidence="16">
    <location>
        <begin position="111"/>
        <end position="129"/>
    </location>
</feature>
<dbReference type="InterPro" id="IPR005550">
    <property type="entry name" value="Kinetochore_Ndc80"/>
</dbReference>
<dbReference type="GO" id="GO:0051301">
    <property type="term" value="P:cell division"/>
    <property type="evidence" value="ECO:0007669"/>
    <property type="project" value="UniProtKB-KW"/>
</dbReference>
<dbReference type="InterPro" id="IPR038273">
    <property type="entry name" value="Ndc80_sf"/>
</dbReference>
<keyword evidence="10 15" id="KW-0175">Coiled coil</keyword>
<evidence type="ECO:0000256" key="3">
    <source>
        <dbReference type="ARBA" id="ARBA00004629"/>
    </source>
</evidence>
<evidence type="ECO:0000256" key="11">
    <source>
        <dbReference type="ARBA" id="ARBA00023242"/>
    </source>
</evidence>
<evidence type="ECO:0000313" key="20">
    <source>
        <dbReference type="Proteomes" id="UP000249363"/>
    </source>
</evidence>
<evidence type="ECO:0000259" key="18">
    <source>
        <dbReference type="Pfam" id="PF24487"/>
    </source>
</evidence>
<dbReference type="FunFam" id="1.10.418.30:FF:000001">
    <property type="entry name" value="Probable kinetochore protein ndc80"/>
    <property type="match status" value="1"/>
</dbReference>
<evidence type="ECO:0000256" key="14">
    <source>
        <dbReference type="ARBA" id="ARBA00073099"/>
    </source>
</evidence>
<evidence type="ECO:0000256" key="12">
    <source>
        <dbReference type="ARBA" id="ARBA00023306"/>
    </source>
</evidence>
<keyword evidence="9" id="KW-0995">Kinetochore</keyword>
<protein>
    <recommendedName>
        <fullName evidence="5">Probable kinetochore protein NDC80</fullName>
    </recommendedName>
    <alternativeName>
        <fullName evidence="14">Probable kinetochore protein ndc80</fullName>
    </alternativeName>
</protein>
<dbReference type="Pfam" id="PF24487">
    <property type="entry name" value="NDC80_loop"/>
    <property type="match status" value="1"/>
</dbReference>
<evidence type="ECO:0000256" key="2">
    <source>
        <dbReference type="ARBA" id="ARBA00004123"/>
    </source>
</evidence>
<keyword evidence="20" id="KW-1185">Reference proteome</keyword>
<evidence type="ECO:0000256" key="1">
    <source>
        <dbReference type="ARBA" id="ARBA00002772"/>
    </source>
</evidence>
<evidence type="ECO:0000256" key="6">
    <source>
        <dbReference type="ARBA" id="ARBA00022454"/>
    </source>
</evidence>
<organism evidence="19 20">
    <name type="scientific">Talaromyces amestolkiae</name>
    <dbReference type="NCBI Taxonomy" id="1196081"/>
    <lineage>
        <taxon>Eukaryota</taxon>
        <taxon>Fungi</taxon>
        <taxon>Dikarya</taxon>
        <taxon>Ascomycota</taxon>
        <taxon>Pezizomycotina</taxon>
        <taxon>Eurotiomycetes</taxon>
        <taxon>Eurotiomycetidae</taxon>
        <taxon>Eurotiales</taxon>
        <taxon>Trichocomaceae</taxon>
        <taxon>Talaromyces</taxon>
        <taxon>Talaromyces sect. Talaromyces</taxon>
    </lineage>
</organism>
<keyword evidence="13" id="KW-0137">Centromere</keyword>
<feature type="coiled-coil region" evidence="15">
    <location>
        <begin position="596"/>
        <end position="655"/>
    </location>
</feature>
<dbReference type="PANTHER" id="PTHR10643">
    <property type="entry name" value="KINETOCHORE PROTEIN NDC80"/>
    <property type="match status" value="1"/>
</dbReference>
<feature type="compositionally biased region" description="Polar residues" evidence="16">
    <location>
        <begin position="832"/>
        <end position="845"/>
    </location>
</feature>
<dbReference type="InterPro" id="IPR057091">
    <property type="entry name" value="NDC80_loop"/>
</dbReference>
<comment type="subcellular location">
    <subcellularLocation>
        <location evidence="3">Chromosome</location>
        <location evidence="3">Centromere</location>
        <location evidence="3">Kinetochore</location>
    </subcellularLocation>
    <subcellularLocation>
        <location evidence="2">Nucleus</location>
    </subcellularLocation>
</comment>
<keyword evidence="8" id="KW-0498">Mitosis</keyword>
<dbReference type="GO" id="GO:0031262">
    <property type="term" value="C:Ndc80 complex"/>
    <property type="evidence" value="ECO:0007669"/>
    <property type="project" value="InterPro"/>
</dbReference>
<dbReference type="InterPro" id="IPR055260">
    <property type="entry name" value="Ndc80_CH"/>
</dbReference>
<dbReference type="GeneID" id="63790037"/>
<evidence type="ECO:0000313" key="19">
    <source>
        <dbReference type="EMBL" id="RAO64808.1"/>
    </source>
</evidence>
<feature type="region of interest" description="Disordered" evidence="16">
    <location>
        <begin position="875"/>
        <end position="898"/>
    </location>
</feature>
<name>A0A364KMM6_TALAM</name>
<feature type="compositionally biased region" description="Polar residues" evidence="16">
    <location>
        <begin position="880"/>
        <end position="890"/>
    </location>
</feature>
<keyword evidence="12" id="KW-0131">Cell cycle</keyword>
<reference evidence="19 20" key="1">
    <citation type="journal article" date="2017" name="Biotechnol. Biofuels">
        <title>Differential beta-glucosidase expression as a function of carbon source availability in Talaromyces amestolkiae: a genomic and proteomic approach.</title>
        <authorList>
            <person name="de Eugenio L.I."/>
            <person name="Mendez-Liter J.A."/>
            <person name="Nieto-Dominguez M."/>
            <person name="Alonso L."/>
            <person name="Gil-Munoz J."/>
            <person name="Barriuso J."/>
            <person name="Prieto A."/>
            <person name="Martinez M.J."/>
        </authorList>
    </citation>
    <scope>NUCLEOTIDE SEQUENCE [LARGE SCALE GENOMIC DNA]</scope>
    <source>
        <strain evidence="19 20">CIB</strain>
    </source>
</reference>
<comment type="similarity">
    <text evidence="4">Belongs to the NDC80/HEC1 family.</text>
</comment>
<dbReference type="Proteomes" id="UP000249363">
    <property type="component" value="Unassembled WGS sequence"/>
</dbReference>
<gene>
    <name evidence="19" type="ORF">BHQ10_000820</name>
</gene>
<evidence type="ECO:0000259" key="17">
    <source>
        <dbReference type="Pfam" id="PF03801"/>
    </source>
</evidence>
<comment type="caution">
    <text evidence="19">The sequence shown here is derived from an EMBL/GenBank/DDBJ whole genome shotgun (WGS) entry which is preliminary data.</text>
</comment>
<dbReference type="GO" id="GO:0005634">
    <property type="term" value="C:nucleus"/>
    <property type="evidence" value="ECO:0007669"/>
    <property type="project" value="UniProtKB-SubCell"/>
</dbReference>
<feature type="compositionally biased region" description="Polar residues" evidence="16">
    <location>
        <begin position="67"/>
        <end position="76"/>
    </location>
</feature>
<accession>A0A364KMM6</accession>
<evidence type="ECO:0000256" key="9">
    <source>
        <dbReference type="ARBA" id="ARBA00022838"/>
    </source>
</evidence>
<dbReference type="PANTHER" id="PTHR10643:SF2">
    <property type="entry name" value="KINETOCHORE PROTEIN NDC80 HOMOLOG"/>
    <property type="match status" value="1"/>
</dbReference>
<dbReference type="Gene3D" id="1.10.418.30">
    <property type="entry name" value="Ncd80 complex, Ncd80 subunit"/>
    <property type="match status" value="1"/>
</dbReference>
<evidence type="ECO:0000256" key="13">
    <source>
        <dbReference type="ARBA" id="ARBA00023328"/>
    </source>
</evidence>
<evidence type="ECO:0000256" key="5">
    <source>
        <dbReference type="ARBA" id="ARBA00016554"/>
    </source>
</evidence>
<evidence type="ECO:0000256" key="15">
    <source>
        <dbReference type="SAM" id="Coils"/>
    </source>
</evidence>